<reference evidence="1 2" key="1">
    <citation type="submission" date="2022-12" db="EMBL/GenBank/DDBJ databases">
        <title>Genomic features and morphological characterization of a novel Knufia sp. strain isolated from spacecraft assembly facility.</title>
        <authorList>
            <person name="Teixeira M."/>
            <person name="Chander A.M."/>
            <person name="Stajich J.E."/>
            <person name="Venkateswaran K."/>
        </authorList>
    </citation>
    <scope>NUCLEOTIDE SEQUENCE [LARGE SCALE GENOMIC DNA]</scope>
    <source>
        <strain evidence="1 2">FJI-L2-BK-P2</strain>
    </source>
</reference>
<gene>
    <name evidence="1" type="ORF">OHC33_009140</name>
</gene>
<dbReference type="EMBL" id="JAKLMC020000032">
    <property type="protein sequence ID" value="KAK5949751.1"/>
    <property type="molecule type" value="Genomic_DNA"/>
</dbReference>
<accession>A0AAN8F1V0</accession>
<comment type="caution">
    <text evidence="1">The sequence shown here is derived from an EMBL/GenBank/DDBJ whole genome shotgun (WGS) entry which is preliminary data.</text>
</comment>
<dbReference type="Proteomes" id="UP001316803">
    <property type="component" value="Unassembled WGS sequence"/>
</dbReference>
<name>A0AAN8F1V0_9EURO</name>
<dbReference type="AlphaFoldDB" id="A0AAN8F1V0"/>
<keyword evidence="2" id="KW-1185">Reference proteome</keyword>
<sequence>MSDFSAQPTLMGIAAELRLRIFKYVFAGVPDNEISLDLSSNCENKNESGFEIGQWDVLHPLLITSKQIRNEARECFRLRLELCRVDHCGVFRKDNAGQSWLSEDSVPGGVPLDDYTLILNDFLRKSVSMITIVQSTSGVDGEYFNKRQFSNLEVLEVSALLSLNEELPVADDYYSPRIDPCIFHSLNTGITFDDVKNGRHNGEIAQSIREHADKYTIMRLPSLAERGFRVTIRSWVRFLQQGSVSELSNGGMNVVCDYDTNEVFFMEWESDREYDLVET</sequence>
<protein>
    <submittedName>
        <fullName evidence="1">Uncharacterized protein</fullName>
    </submittedName>
</protein>
<evidence type="ECO:0000313" key="2">
    <source>
        <dbReference type="Proteomes" id="UP001316803"/>
    </source>
</evidence>
<proteinExistence type="predicted"/>
<organism evidence="1 2">
    <name type="scientific">Knufia fluminis</name>
    <dbReference type="NCBI Taxonomy" id="191047"/>
    <lineage>
        <taxon>Eukaryota</taxon>
        <taxon>Fungi</taxon>
        <taxon>Dikarya</taxon>
        <taxon>Ascomycota</taxon>
        <taxon>Pezizomycotina</taxon>
        <taxon>Eurotiomycetes</taxon>
        <taxon>Chaetothyriomycetidae</taxon>
        <taxon>Chaetothyriales</taxon>
        <taxon>Trichomeriaceae</taxon>
        <taxon>Knufia</taxon>
    </lineage>
</organism>
<evidence type="ECO:0000313" key="1">
    <source>
        <dbReference type="EMBL" id="KAK5949751.1"/>
    </source>
</evidence>